<protein>
    <recommendedName>
        <fullName evidence="1">DUF1996 domain-containing protein</fullName>
    </recommendedName>
</protein>
<dbReference type="EMBL" id="JAUDZG010000006">
    <property type="protein sequence ID" value="KAK3303778.1"/>
    <property type="molecule type" value="Genomic_DNA"/>
</dbReference>
<dbReference type="AlphaFoldDB" id="A0AAJ0GPI8"/>
<evidence type="ECO:0000313" key="3">
    <source>
        <dbReference type="Proteomes" id="UP001273166"/>
    </source>
</evidence>
<feature type="domain" description="DUF1996" evidence="1">
    <location>
        <begin position="40"/>
        <end position="290"/>
    </location>
</feature>
<sequence length="347" mass="37764">MKASLLATAAALYAREAAAQFAQAAMMRFQCSQLVIERLDPLVNPGLLPSTHLHQIVGGNSFNASMPPGEYDPAAHSTCTTCDFAEDFSNYWTANIYFRAKNGSYKRVPQLANLGLTGQGGVTVYYIPPYDGKTKVTAFKPGFRMLVGDANLRSSKGMQKQICHRCEHNIQQNPFGGAPCTGEDTAAFPSKPCPGGIRTTITFPTCWDGKNVDSPDHKSHVAYPSSGSFETTGPCPASHPVRLPQLMYEVIWDTREFNDPSMWPSTGQPLVYSMGDATGYGQHGDYIFGWKGDALQRALDARCSGNRCSALKTQTPQQAMACQKKPTIREETEGWLTAIPGGMTVPM</sequence>
<dbReference type="GeneID" id="87889630"/>
<dbReference type="Proteomes" id="UP001273166">
    <property type="component" value="Unassembled WGS sequence"/>
</dbReference>
<accession>A0AAJ0GPI8</accession>
<reference evidence="2" key="2">
    <citation type="submission" date="2023-06" db="EMBL/GenBank/DDBJ databases">
        <authorList>
            <consortium name="Lawrence Berkeley National Laboratory"/>
            <person name="Mondo S.J."/>
            <person name="Hensen N."/>
            <person name="Bonometti L."/>
            <person name="Westerberg I."/>
            <person name="Brannstrom I.O."/>
            <person name="Guillou S."/>
            <person name="Cros-Aarteil S."/>
            <person name="Calhoun S."/>
            <person name="Haridas S."/>
            <person name="Kuo A."/>
            <person name="Pangilinan J."/>
            <person name="Riley R."/>
            <person name="Labutti K."/>
            <person name="Andreopoulos B."/>
            <person name="Lipzen A."/>
            <person name="Chen C."/>
            <person name="Yanf M."/>
            <person name="Daum C."/>
            <person name="Ng V."/>
            <person name="Clum A."/>
            <person name="Steindorff A."/>
            <person name="Ohm R."/>
            <person name="Martin F."/>
            <person name="Silar P."/>
            <person name="Natvig D."/>
            <person name="Lalanne C."/>
            <person name="Gautier V."/>
            <person name="Ament-Velasquez S.L."/>
            <person name="Kruys A."/>
            <person name="Hutchinson M.I."/>
            <person name="Powell A.J."/>
            <person name="Barry K."/>
            <person name="Miller A.N."/>
            <person name="Grigoriev I.V."/>
            <person name="Debuchy R."/>
            <person name="Gladieux P."/>
            <person name="Thoren M.H."/>
            <person name="Johannesson H."/>
        </authorList>
    </citation>
    <scope>NUCLEOTIDE SEQUENCE</scope>
    <source>
        <strain evidence="2">CBS 333.67</strain>
    </source>
</reference>
<dbReference type="RefSeq" id="XP_062719558.1">
    <property type="nucleotide sequence ID" value="XM_062870801.1"/>
</dbReference>
<name>A0AAJ0GPI8_9PEZI</name>
<dbReference type="PANTHER" id="PTHR43662">
    <property type="match status" value="1"/>
</dbReference>
<gene>
    <name evidence="2" type="ORF">B0T15DRAFT_569241</name>
</gene>
<dbReference type="Pfam" id="PF09362">
    <property type="entry name" value="DUF1996"/>
    <property type="match status" value="1"/>
</dbReference>
<keyword evidence="3" id="KW-1185">Reference proteome</keyword>
<dbReference type="InterPro" id="IPR018535">
    <property type="entry name" value="DUF1996"/>
</dbReference>
<proteinExistence type="predicted"/>
<dbReference type="PANTHER" id="PTHR43662:SF2">
    <property type="entry name" value="DUF1996 DOMAIN-CONTAINING PROTEIN"/>
    <property type="match status" value="1"/>
</dbReference>
<evidence type="ECO:0000259" key="1">
    <source>
        <dbReference type="Pfam" id="PF09362"/>
    </source>
</evidence>
<evidence type="ECO:0000313" key="2">
    <source>
        <dbReference type="EMBL" id="KAK3303778.1"/>
    </source>
</evidence>
<organism evidence="2 3">
    <name type="scientific">Chaetomium strumarium</name>
    <dbReference type="NCBI Taxonomy" id="1170767"/>
    <lineage>
        <taxon>Eukaryota</taxon>
        <taxon>Fungi</taxon>
        <taxon>Dikarya</taxon>
        <taxon>Ascomycota</taxon>
        <taxon>Pezizomycotina</taxon>
        <taxon>Sordariomycetes</taxon>
        <taxon>Sordariomycetidae</taxon>
        <taxon>Sordariales</taxon>
        <taxon>Chaetomiaceae</taxon>
        <taxon>Chaetomium</taxon>
    </lineage>
</organism>
<reference evidence="2" key="1">
    <citation type="journal article" date="2023" name="Mol. Phylogenet. Evol.">
        <title>Genome-scale phylogeny and comparative genomics of the fungal order Sordariales.</title>
        <authorList>
            <person name="Hensen N."/>
            <person name="Bonometti L."/>
            <person name="Westerberg I."/>
            <person name="Brannstrom I.O."/>
            <person name="Guillou S."/>
            <person name="Cros-Aarteil S."/>
            <person name="Calhoun S."/>
            <person name="Haridas S."/>
            <person name="Kuo A."/>
            <person name="Mondo S."/>
            <person name="Pangilinan J."/>
            <person name="Riley R."/>
            <person name="LaButti K."/>
            <person name="Andreopoulos B."/>
            <person name="Lipzen A."/>
            <person name="Chen C."/>
            <person name="Yan M."/>
            <person name="Daum C."/>
            <person name="Ng V."/>
            <person name="Clum A."/>
            <person name="Steindorff A."/>
            <person name="Ohm R.A."/>
            <person name="Martin F."/>
            <person name="Silar P."/>
            <person name="Natvig D.O."/>
            <person name="Lalanne C."/>
            <person name="Gautier V."/>
            <person name="Ament-Velasquez S.L."/>
            <person name="Kruys A."/>
            <person name="Hutchinson M.I."/>
            <person name="Powell A.J."/>
            <person name="Barry K."/>
            <person name="Miller A.N."/>
            <person name="Grigoriev I.V."/>
            <person name="Debuchy R."/>
            <person name="Gladieux P."/>
            <person name="Hiltunen Thoren M."/>
            <person name="Johannesson H."/>
        </authorList>
    </citation>
    <scope>NUCLEOTIDE SEQUENCE</scope>
    <source>
        <strain evidence="2">CBS 333.67</strain>
    </source>
</reference>
<comment type="caution">
    <text evidence="2">The sequence shown here is derived from an EMBL/GenBank/DDBJ whole genome shotgun (WGS) entry which is preliminary data.</text>
</comment>